<proteinExistence type="predicted"/>
<evidence type="ECO:0000259" key="2">
    <source>
        <dbReference type="PROSITE" id="PS51886"/>
    </source>
</evidence>
<dbReference type="InterPro" id="IPR011705">
    <property type="entry name" value="BACK"/>
</dbReference>
<feature type="domain" description="TLDc" evidence="2">
    <location>
        <begin position="306"/>
        <end position="490"/>
    </location>
</feature>
<dbReference type="PANTHER" id="PTHR24410">
    <property type="entry name" value="HL07962P-RELATED"/>
    <property type="match status" value="1"/>
</dbReference>
<reference evidence="3 5" key="1">
    <citation type="submission" date="2017-11" db="EMBL/GenBank/DDBJ databases">
        <title>The genome of Rhizophagus clarus HR1 reveals common genetic basis of auxotrophy among arbuscular mycorrhizal fungi.</title>
        <authorList>
            <person name="Kobayashi Y."/>
        </authorList>
    </citation>
    <scope>NUCLEOTIDE SEQUENCE [LARGE SCALE GENOMIC DNA]</scope>
    <source>
        <strain evidence="3 5">HR1</strain>
    </source>
</reference>
<organism evidence="3 5">
    <name type="scientific">Rhizophagus clarus</name>
    <dbReference type="NCBI Taxonomy" id="94130"/>
    <lineage>
        <taxon>Eukaryota</taxon>
        <taxon>Fungi</taxon>
        <taxon>Fungi incertae sedis</taxon>
        <taxon>Mucoromycota</taxon>
        <taxon>Glomeromycotina</taxon>
        <taxon>Glomeromycetes</taxon>
        <taxon>Glomerales</taxon>
        <taxon>Glomeraceae</taxon>
        <taxon>Rhizophagus</taxon>
    </lineage>
</organism>
<protein>
    <recommendedName>
        <fullName evidence="6">BTB domain-containing protein</fullName>
    </recommendedName>
</protein>
<dbReference type="Pfam" id="PF07707">
    <property type="entry name" value="BACK"/>
    <property type="match status" value="1"/>
</dbReference>
<dbReference type="InterPro" id="IPR011333">
    <property type="entry name" value="SKP1/BTB/POZ_sf"/>
</dbReference>
<dbReference type="Proteomes" id="UP000247702">
    <property type="component" value="Unassembled WGS sequence"/>
</dbReference>
<dbReference type="EMBL" id="BEXD01000817">
    <property type="protein sequence ID" value="GBB90392.1"/>
    <property type="molecule type" value="Genomic_DNA"/>
</dbReference>
<dbReference type="PANTHER" id="PTHR24410:SF23">
    <property type="entry name" value="BTB DOMAIN-CONTAINING PROTEIN-RELATED"/>
    <property type="match status" value="1"/>
</dbReference>
<dbReference type="CDD" id="cd18186">
    <property type="entry name" value="BTB_POZ_ZBTB_KLHL-like"/>
    <property type="match status" value="1"/>
</dbReference>
<dbReference type="SUPFAM" id="SSF54695">
    <property type="entry name" value="POZ domain"/>
    <property type="match status" value="1"/>
</dbReference>
<gene>
    <name evidence="4" type="ORF">RCL2_000333800</name>
    <name evidence="3" type="ORF">RclHR1_17330001</name>
</gene>
<dbReference type="AlphaFoldDB" id="A0A2Z6QNU6"/>
<name>A0A2Z6QNU6_9GLOM</name>
<sequence length="493" mass="57756">MALKFHSVLSKDFSLTLNNYSIDDHNVIIQVGKNQNKKEFRAHSYILRSRSPYFKNAFLRNEFQTTFIASEGGWIINNNVMKFKKPNINPPVFEMVLKYMYTGEVDLTNQSGLNVLEFLVASDEFLLEELFERVQDYLIKEREKWIQESFVLVLRIVSKLDSCKKLQDHCLESICANPLPSFTSNTFISLDEVSLYNLLKRNDLLIDEIDAWDFLIKWGINRTSGLGSVRTNWNYENYKELKKTLNRFIPLIRFVEISSKDYFDKIRPYKVIIPDHMCEEIEKFYFKGILPKNTTLPPRTGTIKSNIIKQRQFIIIKNWIDKKDSYYNRSKKDNFYNFKLIYRKSRDGNNIVRNKCIGQGAVLILIKTKFSEKIFGGYNPIGWNDNSNNGYFFRNYKKYLSTTDSFIFSFTNNNDKISRVINSEYAIYDYSGMNGVNFGGGVLVLENDCLTLSRSGGNYENLRSGLEFFLLDDSYRKEYGVQEIEVFSVKKTN</sequence>
<dbReference type="PROSITE" id="PS50097">
    <property type="entry name" value="BTB"/>
    <property type="match status" value="1"/>
</dbReference>
<evidence type="ECO:0000313" key="5">
    <source>
        <dbReference type="Proteomes" id="UP000247702"/>
    </source>
</evidence>
<dbReference type="EMBL" id="BLAL01000018">
    <property type="protein sequence ID" value="GES75935.1"/>
    <property type="molecule type" value="Genomic_DNA"/>
</dbReference>
<keyword evidence="5" id="KW-1185">Reference proteome</keyword>
<dbReference type="OrthoDB" id="9997739at2759"/>
<feature type="domain" description="BTB" evidence="1">
    <location>
        <begin position="25"/>
        <end position="109"/>
    </location>
</feature>
<evidence type="ECO:0000259" key="1">
    <source>
        <dbReference type="PROSITE" id="PS50097"/>
    </source>
</evidence>
<dbReference type="SMART" id="SM00225">
    <property type="entry name" value="BTB"/>
    <property type="match status" value="1"/>
</dbReference>
<dbReference type="Pfam" id="PF07534">
    <property type="entry name" value="TLD"/>
    <property type="match status" value="1"/>
</dbReference>
<dbReference type="Gene3D" id="3.30.710.10">
    <property type="entry name" value="Potassium Channel Kv1.1, Chain A"/>
    <property type="match status" value="1"/>
</dbReference>
<dbReference type="InterPro" id="IPR000210">
    <property type="entry name" value="BTB/POZ_dom"/>
</dbReference>
<evidence type="ECO:0000313" key="3">
    <source>
        <dbReference type="EMBL" id="GBB90392.1"/>
    </source>
</evidence>
<dbReference type="Pfam" id="PF00651">
    <property type="entry name" value="BTB"/>
    <property type="match status" value="1"/>
</dbReference>
<dbReference type="InterPro" id="IPR006571">
    <property type="entry name" value="TLDc_dom"/>
</dbReference>
<comment type="caution">
    <text evidence="3">The sequence shown here is derived from an EMBL/GenBank/DDBJ whole genome shotgun (WGS) entry which is preliminary data.</text>
</comment>
<evidence type="ECO:0008006" key="6">
    <source>
        <dbReference type="Google" id="ProtNLM"/>
    </source>
</evidence>
<dbReference type="Gene3D" id="1.25.40.420">
    <property type="match status" value="1"/>
</dbReference>
<dbReference type="Proteomes" id="UP000615446">
    <property type="component" value="Unassembled WGS sequence"/>
</dbReference>
<reference evidence="4" key="2">
    <citation type="submission" date="2019-10" db="EMBL/GenBank/DDBJ databases">
        <title>Conservation and host-specific expression of non-tandemly repeated heterogenous ribosome RNA gene in arbuscular mycorrhizal fungi.</title>
        <authorList>
            <person name="Maeda T."/>
            <person name="Kobayashi Y."/>
            <person name="Nakagawa T."/>
            <person name="Ezawa T."/>
            <person name="Yamaguchi K."/>
            <person name="Bino T."/>
            <person name="Nishimoto Y."/>
            <person name="Shigenobu S."/>
            <person name="Kawaguchi M."/>
        </authorList>
    </citation>
    <scope>NUCLEOTIDE SEQUENCE</scope>
    <source>
        <strain evidence="4">HR1</strain>
    </source>
</reference>
<dbReference type="InterPro" id="IPR051481">
    <property type="entry name" value="BTB-POZ/Galectin-3-binding"/>
</dbReference>
<accession>A0A2Z6QNU6</accession>
<dbReference type="PROSITE" id="PS51886">
    <property type="entry name" value="TLDC"/>
    <property type="match status" value="1"/>
</dbReference>
<evidence type="ECO:0000313" key="4">
    <source>
        <dbReference type="EMBL" id="GES75935.1"/>
    </source>
</evidence>